<reference evidence="1 2" key="1">
    <citation type="submission" date="2019-08" db="EMBL/GenBank/DDBJ databases">
        <authorList>
            <person name="Alioto T."/>
            <person name="Alioto T."/>
            <person name="Gomez Garrido J."/>
        </authorList>
    </citation>
    <scope>NUCLEOTIDE SEQUENCE [LARGE SCALE GENOMIC DNA]</scope>
</reference>
<keyword evidence="2" id="KW-1185">Reference proteome</keyword>
<accession>A0A5E4MAI8</accession>
<name>A0A5E4MAI8_9HEMI</name>
<gene>
    <name evidence="1" type="ORF">CINCED_3A001012</name>
</gene>
<organism evidence="1 2">
    <name type="scientific">Cinara cedri</name>
    <dbReference type="NCBI Taxonomy" id="506608"/>
    <lineage>
        <taxon>Eukaryota</taxon>
        <taxon>Metazoa</taxon>
        <taxon>Ecdysozoa</taxon>
        <taxon>Arthropoda</taxon>
        <taxon>Hexapoda</taxon>
        <taxon>Insecta</taxon>
        <taxon>Pterygota</taxon>
        <taxon>Neoptera</taxon>
        <taxon>Paraneoptera</taxon>
        <taxon>Hemiptera</taxon>
        <taxon>Sternorrhyncha</taxon>
        <taxon>Aphidomorpha</taxon>
        <taxon>Aphidoidea</taxon>
        <taxon>Aphididae</taxon>
        <taxon>Lachninae</taxon>
        <taxon>Cinara</taxon>
    </lineage>
</organism>
<evidence type="ECO:0000313" key="2">
    <source>
        <dbReference type="Proteomes" id="UP000325440"/>
    </source>
</evidence>
<dbReference type="OrthoDB" id="6763940at2759"/>
<evidence type="ECO:0000313" key="1">
    <source>
        <dbReference type="EMBL" id="VVC29113.1"/>
    </source>
</evidence>
<protein>
    <submittedName>
        <fullName evidence="1">Uncharacterized protein</fullName>
    </submittedName>
</protein>
<dbReference type="AlphaFoldDB" id="A0A5E4MAI8"/>
<proteinExistence type="predicted"/>
<dbReference type="Proteomes" id="UP000325440">
    <property type="component" value="Unassembled WGS sequence"/>
</dbReference>
<dbReference type="EMBL" id="CABPRJ010000487">
    <property type="protein sequence ID" value="VVC29113.1"/>
    <property type="molecule type" value="Genomic_DNA"/>
</dbReference>
<sequence>MIIKSIWTYGIQLWGCASKSNIEIIQRCQNIALRTIVAVYRYDRNDIVHRDMMIPFVQDEITKFARKHEKRLDQHTNPAAIQLLDNSLDIRRLKRRRPYDLV</sequence>